<organism evidence="2 3">
    <name type="scientific">Boletus edulis BED1</name>
    <dbReference type="NCBI Taxonomy" id="1328754"/>
    <lineage>
        <taxon>Eukaryota</taxon>
        <taxon>Fungi</taxon>
        <taxon>Dikarya</taxon>
        <taxon>Basidiomycota</taxon>
        <taxon>Agaricomycotina</taxon>
        <taxon>Agaricomycetes</taxon>
        <taxon>Agaricomycetidae</taxon>
        <taxon>Boletales</taxon>
        <taxon>Boletineae</taxon>
        <taxon>Boletaceae</taxon>
        <taxon>Boletoideae</taxon>
        <taxon>Boletus</taxon>
    </lineage>
</organism>
<gene>
    <name evidence="2" type="ORF">L210DRAFT_3765305</name>
</gene>
<dbReference type="Proteomes" id="UP001194468">
    <property type="component" value="Unassembled WGS sequence"/>
</dbReference>
<comment type="caution">
    <text evidence="2">The sequence shown here is derived from an EMBL/GenBank/DDBJ whole genome shotgun (WGS) entry which is preliminary data.</text>
</comment>
<dbReference type="EMBL" id="WHUW01000093">
    <property type="protein sequence ID" value="KAF8425758.1"/>
    <property type="molecule type" value="Genomic_DNA"/>
</dbReference>
<feature type="transmembrane region" description="Helical" evidence="1">
    <location>
        <begin position="59"/>
        <end position="80"/>
    </location>
</feature>
<evidence type="ECO:0000313" key="2">
    <source>
        <dbReference type="EMBL" id="KAF8425758.1"/>
    </source>
</evidence>
<dbReference type="AlphaFoldDB" id="A0AAD4BEX2"/>
<feature type="non-terminal residue" evidence="2">
    <location>
        <position position="113"/>
    </location>
</feature>
<evidence type="ECO:0000313" key="3">
    <source>
        <dbReference type="Proteomes" id="UP001194468"/>
    </source>
</evidence>
<keyword evidence="1" id="KW-1133">Transmembrane helix</keyword>
<reference evidence="2" key="2">
    <citation type="journal article" date="2020" name="Nat. Commun.">
        <title>Large-scale genome sequencing of mycorrhizal fungi provides insights into the early evolution of symbiotic traits.</title>
        <authorList>
            <person name="Miyauchi S."/>
            <person name="Kiss E."/>
            <person name="Kuo A."/>
            <person name="Drula E."/>
            <person name="Kohler A."/>
            <person name="Sanchez-Garcia M."/>
            <person name="Morin E."/>
            <person name="Andreopoulos B."/>
            <person name="Barry K.W."/>
            <person name="Bonito G."/>
            <person name="Buee M."/>
            <person name="Carver A."/>
            <person name="Chen C."/>
            <person name="Cichocki N."/>
            <person name="Clum A."/>
            <person name="Culley D."/>
            <person name="Crous P.W."/>
            <person name="Fauchery L."/>
            <person name="Girlanda M."/>
            <person name="Hayes R.D."/>
            <person name="Keri Z."/>
            <person name="LaButti K."/>
            <person name="Lipzen A."/>
            <person name="Lombard V."/>
            <person name="Magnuson J."/>
            <person name="Maillard F."/>
            <person name="Murat C."/>
            <person name="Nolan M."/>
            <person name="Ohm R.A."/>
            <person name="Pangilinan J."/>
            <person name="Pereira M.F."/>
            <person name="Perotto S."/>
            <person name="Peter M."/>
            <person name="Pfister S."/>
            <person name="Riley R."/>
            <person name="Sitrit Y."/>
            <person name="Stielow J.B."/>
            <person name="Szollosi G."/>
            <person name="Zifcakova L."/>
            <person name="Stursova M."/>
            <person name="Spatafora J.W."/>
            <person name="Tedersoo L."/>
            <person name="Vaario L.M."/>
            <person name="Yamada A."/>
            <person name="Yan M."/>
            <person name="Wang P."/>
            <person name="Xu J."/>
            <person name="Bruns T."/>
            <person name="Baldrian P."/>
            <person name="Vilgalys R."/>
            <person name="Dunand C."/>
            <person name="Henrissat B."/>
            <person name="Grigoriev I.V."/>
            <person name="Hibbett D."/>
            <person name="Nagy L.G."/>
            <person name="Martin F.M."/>
        </authorList>
    </citation>
    <scope>NUCLEOTIDE SEQUENCE</scope>
    <source>
        <strain evidence="2">BED1</strain>
    </source>
</reference>
<keyword evidence="1" id="KW-0812">Transmembrane</keyword>
<reference evidence="2" key="1">
    <citation type="submission" date="2019-10" db="EMBL/GenBank/DDBJ databases">
        <authorList>
            <consortium name="DOE Joint Genome Institute"/>
            <person name="Kuo A."/>
            <person name="Miyauchi S."/>
            <person name="Kiss E."/>
            <person name="Drula E."/>
            <person name="Kohler A."/>
            <person name="Sanchez-Garcia M."/>
            <person name="Andreopoulos B."/>
            <person name="Barry K.W."/>
            <person name="Bonito G."/>
            <person name="Buee M."/>
            <person name="Carver A."/>
            <person name="Chen C."/>
            <person name="Cichocki N."/>
            <person name="Clum A."/>
            <person name="Culley D."/>
            <person name="Crous P.W."/>
            <person name="Fauchery L."/>
            <person name="Girlanda M."/>
            <person name="Hayes R."/>
            <person name="Keri Z."/>
            <person name="LaButti K."/>
            <person name="Lipzen A."/>
            <person name="Lombard V."/>
            <person name="Magnuson J."/>
            <person name="Maillard F."/>
            <person name="Morin E."/>
            <person name="Murat C."/>
            <person name="Nolan M."/>
            <person name="Ohm R."/>
            <person name="Pangilinan J."/>
            <person name="Pereira M."/>
            <person name="Perotto S."/>
            <person name="Peter M."/>
            <person name="Riley R."/>
            <person name="Sitrit Y."/>
            <person name="Stielow B."/>
            <person name="Szollosi G."/>
            <person name="Zifcakova L."/>
            <person name="Stursova M."/>
            <person name="Spatafora J.W."/>
            <person name="Tedersoo L."/>
            <person name="Vaario L.-M."/>
            <person name="Yamada A."/>
            <person name="Yan M."/>
            <person name="Wang P."/>
            <person name="Xu J."/>
            <person name="Bruns T."/>
            <person name="Baldrian P."/>
            <person name="Vilgalys R."/>
            <person name="Henrissat B."/>
            <person name="Grigoriev I.V."/>
            <person name="Hibbett D."/>
            <person name="Nagy L.G."/>
            <person name="Martin F.M."/>
        </authorList>
    </citation>
    <scope>NUCLEOTIDE SEQUENCE</scope>
    <source>
        <strain evidence="2">BED1</strain>
    </source>
</reference>
<name>A0AAD4BEX2_BOLED</name>
<proteinExistence type="predicted"/>
<sequence length="113" mass="12469">MSTSPNFNAPEWLRRLSQIPSRIFNASVDAASRLFSASWRHLVNGWNAARDFAAAHPKFTAAVIALVALVLAMVFPPLLAKGIVTAIFGFIHCDENPVILFWGICEAHFFSIL</sequence>
<keyword evidence="1" id="KW-0472">Membrane</keyword>
<accession>A0AAD4BEX2</accession>
<protein>
    <submittedName>
        <fullName evidence="2">Uncharacterized protein</fullName>
    </submittedName>
</protein>
<evidence type="ECO:0000256" key="1">
    <source>
        <dbReference type="SAM" id="Phobius"/>
    </source>
</evidence>
<keyword evidence="3" id="KW-1185">Reference proteome</keyword>